<gene>
    <name evidence="3" type="ORF">Cme02nite_45690</name>
</gene>
<feature type="compositionally biased region" description="Pro residues" evidence="1">
    <location>
        <begin position="94"/>
        <end position="103"/>
    </location>
</feature>
<dbReference type="RefSeq" id="WP_166387821.1">
    <property type="nucleotide sequence ID" value="NZ_BAAATT010000010.1"/>
</dbReference>
<sequence>MRAVVHAAGSVKLYVGPEVFARGIDALLDVTSPEPLPAGQPLFTLPNVWITPHLAGVQGTEARRLGAYAVTEVEHLLAGRPMSGEIHADQLPSSPNPPGPPRPHLAQLLKTCGVGGGLWPRLFKSCGRWGGGGGGGGVAG</sequence>
<feature type="domain" description="D-isomer specific 2-hydroxyacid dehydrogenase NAD-binding" evidence="2">
    <location>
        <begin position="26"/>
        <end position="55"/>
    </location>
</feature>
<proteinExistence type="predicted"/>
<dbReference type="Pfam" id="PF02826">
    <property type="entry name" value="2-Hacid_dh_C"/>
    <property type="match status" value="1"/>
</dbReference>
<dbReference type="SUPFAM" id="SSF51735">
    <property type="entry name" value="NAD(P)-binding Rossmann-fold domains"/>
    <property type="match status" value="1"/>
</dbReference>
<dbReference type="GO" id="GO:0051287">
    <property type="term" value="F:NAD binding"/>
    <property type="evidence" value="ECO:0007669"/>
    <property type="project" value="InterPro"/>
</dbReference>
<evidence type="ECO:0000313" key="4">
    <source>
        <dbReference type="Proteomes" id="UP000660339"/>
    </source>
</evidence>
<dbReference type="Gene3D" id="3.40.50.720">
    <property type="entry name" value="NAD(P)-binding Rossmann-like Domain"/>
    <property type="match status" value="2"/>
</dbReference>
<evidence type="ECO:0000256" key="1">
    <source>
        <dbReference type="SAM" id="MobiDB-lite"/>
    </source>
</evidence>
<organism evidence="3 4">
    <name type="scientific">Catellatospora methionotrophica</name>
    <dbReference type="NCBI Taxonomy" id="121620"/>
    <lineage>
        <taxon>Bacteria</taxon>
        <taxon>Bacillati</taxon>
        <taxon>Actinomycetota</taxon>
        <taxon>Actinomycetes</taxon>
        <taxon>Micromonosporales</taxon>
        <taxon>Micromonosporaceae</taxon>
        <taxon>Catellatospora</taxon>
    </lineage>
</organism>
<dbReference type="AlphaFoldDB" id="A0A8J3LBU2"/>
<name>A0A8J3LBU2_9ACTN</name>
<dbReference type="InterPro" id="IPR036291">
    <property type="entry name" value="NAD(P)-bd_dom_sf"/>
</dbReference>
<accession>A0A8J3LBU2</accession>
<protein>
    <recommendedName>
        <fullName evidence="2">D-isomer specific 2-hydroxyacid dehydrogenase NAD-binding domain-containing protein</fullName>
    </recommendedName>
</protein>
<dbReference type="EMBL" id="BONJ01000026">
    <property type="protein sequence ID" value="GIG16237.1"/>
    <property type="molecule type" value="Genomic_DNA"/>
</dbReference>
<feature type="region of interest" description="Disordered" evidence="1">
    <location>
        <begin position="85"/>
        <end position="104"/>
    </location>
</feature>
<reference evidence="3" key="1">
    <citation type="submission" date="2021-01" db="EMBL/GenBank/DDBJ databases">
        <title>Whole genome shotgun sequence of Catellatospora methionotrophica NBRC 14553.</title>
        <authorList>
            <person name="Komaki H."/>
            <person name="Tamura T."/>
        </authorList>
    </citation>
    <scope>NUCLEOTIDE SEQUENCE</scope>
    <source>
        <strain evidence="3">NBRC 14553</strain>
    </source>
</reference>
<comment type="caution">
    <text evidence="3">The sequence shown here is derived from an EMBL/GenBank/DDBJ whole genome shotgun (WGS) entry which is preliminary data.</text>
</comment>
<dbReference type="InterPro" id="IPR006140">
    <property type="entry name" value="D-isomer_DH_NAD-bd"/>
</dbReference>
<keyword evidence="4" id="KW-1185">Reference proteome</keyword>
<dbReference type="Proteomes" id="UP000660339">
    <property type="component" value="Unassembled WGS sequence"/>
</dbReference>
<evidence type="ECO:0000259" key="2">
    <source>
        <dbReference type="Pfam" id="PF02826"/>
    </source>
</evidence>
<evidence type="ECO:0000313" key="3">
    <source>
        <dbReference type="EMBL" id="GIG16237.1"/>
    </source>
</evidence>